<dbReference type="Proteomes" id="UP000663879">
    <property type="component" value="Unassembled WGS sequence"/>
</dbReference>
<dbReference type="AlphaFoldDB" id="A0A814DEY2"/>
<dbReference type="EMBL" id="CAJNOC010002812">
    <property type="protein sequence ID" value="CAF0952772.1"/>
    <property type="molecule type" value="Genomic_DNA"/>
</dbReference>
<sequence>MKRIFLVYFCILFGSILVVSYPLGSFESDQNPSVENLDSVEGIKSEKESSDALKFVGDVNSDDLNIDIYSEPSQSEFPLDEYGRPMYGKGKLNQLYEYLFGWSPKKFYNDKVKSSKLYKILFD</sequence>
<proteinExistence type="predicted"/>
<comment type="caution">
    <text evidence="2">The sequence shown here is derived from an EMBL/GenBank/DDBJ whole genome shotgun (WGS) entry which is preliminary data.</text>
</comment>
<keyword evidence="3" id="KW-1185">Reference proteome</keyword>
<evidence type="ECO:0000256" key="1">
    <source>
        <dbReference type="SAM" id="SignalP"/>
    </source>
</evidence>
<organism evidence="2 3">
    <name type="scientific">Brachionus calyciflorus</name>
    <dbReference type="NCBI Taxonomy" id="104777"/>
    <lineage>
        <taxon>Eukaryota</taxon>
        <taxon>Metazoa</taxon>
        <taxon>Spiralia</taxon>
        <taxon>Gnathifera</taxon>
        <taxon>Rotifera</taxon>
        <taxon>Eurotatoria</taxon>
        <taxon>Monogononta</taxon>
        <taxon>Pseudotrocha</taxon>
        <taxon>Ploima</taxon>
        <taxon>Brachionidae</taxon>
        <taxon>Brachionus</taxon>
    </lineage>
</organism>
<gene>
    <name evidence="2" type="ORF">OXX778_LOCUS14034</name>
</gene>
<keyword evidence="1" id="KW-0732">Signal</keyword>
<accession>A0A814DEY2</accession>
<evidence type="ECO:0000313" key="2">
    <source>
        <dbReference type="EMBL" id="CAF0952772.1"/>
    </source>
</evidence>
<feature type="chain" id="PRO_5032714876" evidence="1">
    <location>
        <begin position="21"/>
        <end position="123"/>
    </location>
</feature>
<reference evidence="2" key="1">
    <citation type="submission" date="2021-02" db="EMBL/GenBank/DDBJ databases">
        <authorList>
            <person name="Nowell W R."/>
        </authorList>
    </citation>
    <scope>NUCLEOTIDE SEQUENCE</scope>
    <source>
        <strain evidence="2">Ploen Becks lab</strain>
    </source>
</reference>
<evidence type="ECO:0000313" key="3">
    <source>
        <dbReference type="Proteomes" id="UP000663879"/>
    </source>
</evidence>
<protein>
    <submittedName>
        <fullName evidence="2">Uncharacterized protein</fullName>
    </submittedName>
</protein>
<name>A0A814DEY2_9BILA</name>
<feature type="signal peptide" evidence="1">
    <location>
        <begin position="1"/>
        <end position="20"/>
    </location>
</feature>